<gene>
    <name evidence="1" type="primary">yrbL</name>
    <name evidence="1" type="ORF">GCM10022277_23310</name>
</gene>
<dbReference type="Proteomes" id="UP001501565">
    <property type="component" value="Unassembled WGS sequence"/>
</dbReference>
<keyword evidence="2" id="KW-1185">Reference proteome</keyword>
<evidence type="ECO:0000313" key="2">
    <source>
        <dbReference type="Proteomes" id="UP001501565"/>
    </source>
</evidence>
<proteinExistence type="predicted"/>
<protein>
    <submittedName>
        <fullName evidence="1">PhoP regulatory network protein YrbL</fullName>
    </submittedName>
</protein>
<organism evidence="1 2">
    <name type="scientific">Litoribacillus peritrichatus</name>
    <dbReference type="NCBI Taxonomy" id="718191"/>
    <lineage>
        <taxon>Bacteria</taxon>
        <taxon>Pseudomonadati</taxon>
        <taxon>Pseudomonadota</taxon>
        <taxon>Gammaproteobacteria</taxon>
        <taxon>Oceanospirillales</taxon>
        <taxon>Oceanospirillaceae</taxon>
        <taxon>Litoribacillus</taxon>
    </lineage>
</organism>
<dbReference type="EMBL" id="BAABBN010000007">
    <property type="protein sequence ID" value="GAA3926565.1"/>
    <property type="molecule type" value="Genomic_DNA"/>
</dbReference>
<dbReference type="Pfam" id="PF10707">
    <property type="entry name" value="YrbL-PhoP_reg"/>
    <property type="match status" value="1"/>
</dbReference>
<accession>A0ABP7MND1</accession>
<reference evidence="2" key="1">
    <citation type="journal article" date="2019" name="Int. J. Syst. Evol. Microbiol.">
        <title>The Global Catalogue of Microorganisms (GCM) 10K type strain sequencing project: providing services to taxonomists for standard genome sequencing and annotation.</title>
        <authorList>
            <consortium name="The Broad Institute Genomics Platform"/>
            <consortium name="The Broad Institute Genome Sequencing Center for Infectious Disease"/>
            <person name="Wu L."/>
            <person name="Ma J."/>
        </authorList>
    </citation>
    <scope>NUCLEOTIDE SEQUENCE [LARGE SCALE GENOMIC DNA]</scope>
    <source>
        <strain evidence="2">JCM 17551</strain>
    </source>
</reference>
<dbReference type="InterPro" id="IPR019647">
    <property type="entry name" value="PhoP_reg_network_YrbL"/>
</dbReference>
<dbReference type="RefSeq" id="WP_344798706.1">
    <property type="nucleotide sequence ID" value="NZ_BAABBN010000007.1"/>
</dbReference>
<name>A0ABP7MND1_9GAMM</name>
<evidence type="ECO:0000313" key="1">
    <source>
        <dbReference type="EMBL" id="GAA3926565.1"/>
    </source>
</evidence>
<comment type="caution">
    <text evidence="1">The sequence shown here is derived from an EMBL/GenBank/DDBJ whole genome shotgun (WGS) entry which is preliminary data.</text>
</comment>
<sequence>MIKLASTKPFAQGGNRLCYVHPDDKSKVVKVRRPDFTLEDLRKKKGFPKSLKPLSSFDDNLEEFKVLSAFQKKYGEHVFKHISRCYGFEETDQGKGLILELVRDGNGLISYNIKQYLYEVGPTESFNVALDAFCNFWQETSLPSRNLLAHNVLVQQDDMQRVVRLVVIDGLGYSGFFPKSMLTASYFEKRAKKKISLLRQDVEKYIARAKRGEHPTEIGILLHRDAD</sequence>